<feature type="domain" description="ABC transporter" evidence="12">
    <location>
        <begin position="1129"/>
        <end position="1380"/>
    </location>
</feature>
<evidence type="ECO:0000256" key="3">
    <source>
        <dbReference type="ARBA" id="ARBA00022448"/>
    </source>
</evidence>
<keyword evidence="9" id="KW-0325">Glycoprotein</keyword>
<feature type="transmembrane region" description="Helical" evidence="11">
    <location>
        <begin position="153"/>
        <end position="172"/>
    </location>
</feature>
<evidence type="ECO:0000259" key="12">
    <source>
        <dbReference type="PROSITE" id="PS50893"/>
    </source>
</evidence>
<reference evidence="14" key="1">
    <citation type="submission" date="2020-02" db="EMBL/GenBank/DDBJ databases">
        <authorList>
            <person name="Lichtner F.J."/>
        </authorList>
    </citation>
    <scope>NUCLEOTIDE SEQUENCE</scope>
    <source>
        <strain evidence="14">G10</strain>
    </source>
</reference>
<keyword evidence="6" id="KW-0067">ATP-binding</keyword>
<dbReference type="GO" id="GO:0016020">
    <property type="term" value="C:membrane"/>
    <property type="evidence" value="ECO:0007669"/>
    <property type="project" value="UniProtKB-SubCell"/>
</dbReference>
<feature type="transmembrane region" description="Helical" evidence="11">
    <location>
        <begin position="1028"/>
        <end position="1052"/>
    </location>
</feature>
<name>A0A9P5GRX9_PENCR</name>
<feature type="compositionally biased region" description="Polar residues" evidence="10">
    <location>
        <begin position="793"/>
        <end position="806"/>
    </location>
</feature>
<dbReference type="GO" id="GO:0016887">
    <property type="term" value="F:ATP hydrolysis activity"/>
    <property type="evidence" value="ECO:0007669"/>
    <property type="project" value="InterPro"/>
</dbReference>
<feature type="domain" description="ABC transmembrane type-1" evidence="13">
    <location>
        <begin position="254"/>
        <end position="508"/>
    </location>
</feature>
<evidence type="ECO:0000313" key="15">
    <source>
        <dbReference type="Proteomes" id="UP000701341"/>
    </source>
</evidence>
<feature type="transmembrane region" description="Helical" evidence="11">
    <location>
        <begin position="27"/>
        <end position="47"/>
    </location>
</feature>
<accession>A0A9P5GRX9</accession>
<feature type="transmembrane region" description="Helical" evidence="11">
    <location>
        <begin position="193"/>
        <end position="213"/>
    </location>
</feature>
<evidence type="ECO:0000256" key="2">
    <source>
        <dbReference type="ARBA" id="ARBA00009726"/>
    </source>
</evidence>
<evidence type="ECO:0000256" key="7">
    <source>
        <dbReference type="ARBA" id="ARBA00022989"/>
    </source>
</evidence>
<evidence type="ECO:0000256" key="11">
    <source>
        <dbReference type="SAM" id="Phobius"/>
    </source>
</evidence>
<dbReference type="CDD" id="cd18580">
    <property type="entry name" value="ABC_6TM_ABCC_D2"/>
    <property type="match status" value="1"/>
</dbReference>
<keyword evidence="4 11" id="KW-0812">Transmembrane</keyword>
<dbReference type="InterPro" id="IPR027417">
    <property type="entry name" value="P-loop_NTPase"/>
</dbReference>
<dbReference type="PANTHER" id="PTHR24223:SF345">
    <property type="entry name" value="ABC MULTIDRUG TRANSPORTER (EUROFUNG)"/>
    <property type="match status" value="1"/>
</dbReference>
<feature type="transmembrane region" description="Helical" evidence="11">
    <location>
        <begin position="68"/>
        <end position="87"/>
    </location>
</feature>
<dbReference type="Proteomes" id="UP000701341">
    <property type="component" value="Unassembled WGS sequence"/>
</dbReference>
<dbReference type="Gene3D" id="1.20.1560.10">
    <property type="entry name" value="ABC transporter type 1, transmembrane domain"/>
    <property type="match status" value="3"/>
</dbReference>
<gene>
    <name evidence="14" type="ORF">PCG10_000963</name>
</gene>
<dbReference type="InterPro" id="IPR050173">
    <property type="entry name" value="ABC_transporter_C-like"/>
</dbReference>
<feature type="domain" description="ABC transporter" evidence="12">
    <location>
        <begin position="560"/>
        <end position="788"/>
    </location>
</feature>
<dbReference type="PANTHER" id="PTHR24223">
    <property type="entry name" value="ATP-BINDING CASSETTE SUB-FAMILY C"/>
    <property type="match status" value="1"/>
</dbReference>
<feature type="transmembrane region" description="Helical" evidence="11">
    <location>
        <begin position="895"/>
        <end position="917"/>
    </location>
</feature>
<organism evidence="14 15">
    <name type="scientific">Penicillium crustosum</name>
    <name type="common">Blue mold fungus</name>
    <dbReference type="NCBI Taxonomy" id="36656"/>
    <lineage>
        <taxon>Eukaryota</taxon>
        <taxon>Fungi</taxon>
        <taxon>Dikarya</taxon>
        <taxon>Ascomycota</taxon>
        <taxon>Pezizomycotina</taxon>
        <taxon>Eurotiomycetes</taxon>
        <taxon>Eurotiomycetidae</taxon>
        <taxon>Eurotiales</taxon>
        <taxon>Aspergillaceae</taxon>
        <taxon>Penicillium</taxon>
    </lineage>
</organism>
<protein>
    <submittedName>
        <fullName evidence="14">Uncharacterized protein</fullName>
    </submittedName>
</protein>
<evidence type="ECO:0000256" key="8">
    <source>
        <dbReference type="ARBA" id="ARBA00023136"/>
    </source>
</evidence>
<evidence type="ECO:0000259" key="13">
    <source>
        <dbReference type="PROSITE" id="PS50929"/>
    </source>
</evidence>
<dbReference type="PROSITE" id="PS50929">
    <property type="entry name" value="ABC_TM1F"/>
    <property type="match status" value="2"/>
</dbReference>
<dbReference type="SMART" id="SM00382">
    <property type="entry name" value="AAA"/>
    <property type="match status" value="2"/>
</dbReference>
<feature type="region of interest" description="Disordered" evidence="10">
    <location>
        <begin position="793"/>
        <end position="815"/>
    </location>
</feature>
<keyword evidence="7 11" id="KW-1133">Transmembrane helix</keyword>
<dbReference type="GO" id="GO:0005524">
    <property type="term" value="F:ATP binding"/>
    <property type="evidence" value="ECO:0007669"/>
    <property type="project" value="UniProtKB-KW"/>
</dbReference>
<feature type="transmembrane region" description="Helical" evidence="11">
    <location>
        <begin position="984"/>
        <end position="1008"/>
    </location>
</feature>
<evidence type="ECO:0000256" key="1">
    <source>
        <dbReference type="ARBA" id="ARBA00004141"/>
    </source>
</evidence>
<dbReference type="Pfam" id="PF24357">
    <property type="entry name" value="TMD0_ABC"/>
    <property type="match status" value="1"/>
</dbReference>
<feature type="transmembrane region" description="Helical" evidence="11">
    <location>
        <begin position="1064"/>
        <end position="1087"/>
    </location>
</feature>
<dbReference type="FunFam" id="1.20.1560.10:FF:000055">
    <property type="entry name" value="ABC multidrug transporter (Eurofung)"/>
    <property type="match status" value="1"/>
</dbReference>
<dbReference type="PROSITE" id="PS50893">
    <property type="entry name" value="ABC_TRANSPORTER_2"/>
    <property type="match status" value="2"/>
</dbReference>
<sequence>MPFTTGEENLLRLNQGSFDFNIQFEQLFFSIIPSTLFIVTSLWRTLYQARKPNVVNAPVFQLIKLGAITTYVGLELSLLVLVATGSFHVTKIFIASSVLNLVSALLMITLSVVDHSKSPRPSVLLSSYLFLTLFLDVAQARTLFLSSDDKPELTYSSIFVTAIALKTGILLLEAQQKSRWVGWDEKEHSPEETSGIFSLGVFFWLNKMFLVGYGKVMTIGDLYPLDSSFNARPLHDKFLKNMDYSKLKGDKFGLLKLLDYLSKTELDANVGYGFIGASLLIYSGLAISTGFYWYFHHRMRTMSKSILATEIFIKATEARIGTGDDSAAVTLMSTDMERIDTGLRNLHETWASIVQAAIAGWMLYTRIGIPFVVPVGVVIVCFIGLGILLNFTGDSQRSWMAGVQKRVGLTATVIASMKNLKISGLSITIGDFVQNLRVQELAAGSRFRKILIVAALFGFIPLLISPPLTFAFTQRTIDVSTMFTSLSFLTLLTNPLSQVFQSIPQLVSGLACLGRIQAFLECETRHDFRQVLEDISRNAEKPRADTEALSNSKPDSLDPLVIKSGNFGWEADKFVLRDVSTRVPKSSLTIVVGPVGSGKTTLCKALLGEIPFSEGSVVLGTRFPHVGFCDQTAFLSNGSIKDNIVGFSPHNNERYAEVIKATSLDFDLATLPQGDKTNVGSDGIVLSGGQKQRVSLARALYLRSDLLVLDDIFSGLDADTEENVFRQVFGPDGLLKKRGSTVVLCTHSIRHLRAADHIIALGNGTIIEQGSFDKLMATQGYVQSLGLKGTSDNAASAEKATSNKTPQESKPEMLHPAMTNTSSTAQDADISRQIGDKTVYKHYFKSMGWILAGFSLIFAICFGFFTNFPTVWLTYWTDDMSSEHPTHPYSYYAGIYALLQICALISLLLFGISILIVSVERAGASLHQDALQTLVQAPLSFFTNTDTGVVTNLFSQDLNLIDTELPSATLNTVFSIFQSLGQAAVMLTSSVYLAISYPFLVGLLYTGFIPGDIDKNTRLIDASQRPAYLLLMIQQWLTLVLDIVVMVLAVVMTTLAVRLHSSSGFAGASLFSLMSFGESISGIVIFYTKLETSIGAIARLKMFTENVKPEDRDEEDIVPPVQWPQNGVVELKGVSASYGAEDQPDSTSNLALRNINLTIKTAERVAICGRTGSGKSSLIALLLKLLNPTPDTAGNAIIDNMPLHRINRAALREQIIAVPQEAVFLPDGSTFRANLDPSNVSTPEECQAVLVAVELWKFVQERGGLDAGMSAGTLSAGQRQLMSLGRALLRRFIRARNGSDCGILLLDEVSSSVDHETERVMQEIIRVEFKDYTTISVSHRLDMIMDFDRVVVMDKGEIVEVGNPVVLAGQTETRFGDLVRAGAK</sequence>
<dbReference type="InterPro" id="IPR011527">
    <property type="entry name" value="ABC1_TM_dom"/>
</dbReference>
<keyword evidence="5" id="KW-0547">Nucleotide-binding</keyword>
<dbReference type="PROSITE" id="PS00211">
    <property type="entry name" value="ABC_TRANSPORTER_1"/>
    <property type="match status" value="2"/>
</dbReference>
<comment type="caution">
    <text evidence="14">The sequence shown here is derived from an EMBL/GenBank/DDBJ whole genome shotgun (WGS) entry which is preliminary data.</text>
</comment>
<dbReference type="Pfam" id="PF00664">
    <property type="entry name" value="ABC_membrane"/>
    <property type="match status" value="1"/>
</dbReference>
<feature type="transmembrane region" description="Helical" evidence="11">
    <location>
        <begin position="125"/>
        <end position="147"/>
    </location>
</feature>
<feature type="transmembrane region" description="Helical" evidence="11">
    <location>
        <begin position="849"/>
        <end position="875"/>
    </location>
</feature>
<dbReference type="SUPFAM" id="SSF90123">
    <property type="entry name" value="ABC transporter transmembrane region"/>
    <property type="match status" value="2"/>
</dbReference>
<evidence type="ECO:0000256" key="10">
    <source>
        <dbReference type="SAM" id="MobiDB-lite"/>
    </source>
</evidence>
<evidence type="ECO:0000256" key="5">
    <source>
        <dbReference type="ARBA" id="ARBA00022741"/>
    </source>
</evidence>
<evidence type="ECO:0000256" key="9">
    <source>
        <dbReference type="ARBA" id="ARBA00023180"/>
    </source>
</evidence>
<feature type="transmembrane region" description="Helical" evidence="11">
    <location>
        <begin position="450"/>
        <end position="473"/>
    </location>
</feature>
<dbReference type="GO" id="GO:0140359">
    <property type="term" value="F:ABC-type transporter activity"/>
    <property type="evidence" value="ECO:0007669"/>
    <property type="project" value="InterPro"/>
</dbReference>
<dbReference type="InterPro" id="IPR003439">
    <property type="entry name" value="ABC_transporter-like_ATP-bd"/>
</dbReference>
<dbReference type="InterPro" id="IPR044726">
    <property type="entry name" value="ABCC_6TM_D2"/>
</dbReference>
<dbReference type="Gene3D" id="3.40.50.300">
    <property type="entry name" value="P-loop containing nucleotide triphosphate hydrolases"/>
    <property type="match status" value="2"/>
</dbReference>
<dbReference type="InterPro" id="IPR056227">
    <property type="entry name" value="TMD0_ABC"/>
</dbReference>
<evidence type="ECO:0000256" key="6">
    <source>
        <dbReference type="ARBA" id="ARBA00022840"/>
    </source>
</evidence>
<feature type="domain" description="ABC transmembrane type-1" evidence="13">
    <location>
        <begin position="854"/>
        <end position="995"/>
    </location>
</feature>
<dbReference type="FunFam" id="3.40.50.300:FF:001854">
    <property type="entry name" value="ABC multidrug transporter (Eurofung)"/>
    <property type="match status" value="1"/>
</dbReference>
<dbReference type="InterPro" id="IPR017871">
    <property type="entry name" value="ABC_transporter-like_CS"/>
</dbReference>
<evidence type="ECO:0000256" key="4">
    <source>
        <dbReference type="ARBA" id="ARBA00022692"/>
    </source>
</evidence>
<dbReference type="EMBL" id="JAAOZQ010000011">
    <property type="protein sequence ID" value="KAF7528355.1"/>
    <property type="molecule type" value="Genomic_DNA"/>
</dbReference>
<feature type="transmembrane region" description="Helical" evidence="11">
    <location>
        <begin position="371"/>
        <end position="391"/>
    </location>
</feature>
<dbReference type="InterPro" id="IPR036640">
    <property type="entry name" value="ABC1_TM_sf"/>
</dbReference>
<evidence type="ECO:0000313" key="14">
    <source>
        <dbReference type="EMBL" id="KAF7528355.1"/>
    </source>
</evidence>
<dbReference type="Pfam" id="PF00005">
    <property type="entry name" value="ABC_tran"/>
    <property type="match status" value="2"/>
</dbReference>
<feature type="transmembrane region" description="Helical" evidence="11">
    <location>
        <begin position="93"/>
        <end position="113"/>
    </location>
</feature>
<dbReference type="InterPro" id="IPR003593">
    <property type="entry name" value="AAA+_ATPase"/>
</dbReference>
<comment type="similarity">
    <text evidence="2">Belongs to the ABC transporter superfamily. ABCC family. Conjugate transporter (TC 3.A.1.208) subfamily.</text>
</comment>
<keyword evidence="15" id="KW-1185">Reference proteome</keyword>
<proteinExistence type="inferred from homology"/>
<dbReference type="FunFam" id="1.20.1560.10:FF:000066">
    <property type="entry name" value="ABC multidrug transporter (Eurofung)"/>
    <property type="match status" value="1"/>
</dbReference>
<keyword evidence="8 11" id="KW-0472">Membrane</keyword>
<dbReference type="SUPFAM" id="SSF52540">
    <property type="entry name" value="P-loop containing nucleoside triphosphate hydrolases"/>
    <property type="match status" value="2"/>
</dbReference>
<keyword evidence="3" id="KW-0813">Transport</keyword>
<dbReference type="CDD" id="cd03250">
    <property type="entry name" value="ABCC_MRP_domain1"/>
    <property type="match status" value="1"/>
</dbReference>
<feature type="transmembrane region" description="Helical" evidence="11">
    <location>
        <begin position="270"/>
        <end position="295"/>
    </location>
</feature>
<comment type="subcellular location">
    <subcellularLocation>
        <location evidence="1">Membrane</location>
        <topology evidence="1">Multi-pass membrane protein</topology>
    </subcellularLocation>
</comment>